<evidence type="ECO:0000256" key="4">
    <source>
        <dbReference type="ARBA" id="ARBA00022692"/>
    </source>
</evidence>
<dbReference type="Proteomes" id="UP001224122">
    <property type="component" value="Unassembled WGS sequence"/>
</dbReference>
<evidence type="ECO:0000256" key="1">
    <source>
        <dbReference type="ARBA" id="ARBA00004651"/>
    </source>
</evidence>
<keyword evidence="5 7" id="KW-1133">Transmembrane helix</keyword>
<dbReference type="PANTHER" id="PTHR32322">
    <property type="entry name" value="INNER MEMBRANE TRANSPORTER"/>
    <property type="match status" value="1"/>
</dbReference>
<feature type="transmembrane region" description="Helical" evidence="7">
    <location>
        <begin position="274"/>
        <end position="294"/>
    </location>
</feature>
<evidence type="ECO:0000256" key="2">
    <source>
        <dbReference type="ARBA" id="ARBA00007362"/>
    </source>
</evidence>
<dbReference type="PANTHER" id="PTHR32322:SF18">
    <property type="entry name" value="S-ADENOSYLMETHIONINE_S-ADENOSYLHOMOCYSTEINE TRANSPORTER"/>
    <property type="match status" value="1"/>
</dbReference>
<protein>
    <submittedName>
        <fullName evidence="9">Drug/metabolite transporter (DMT)-like permease</fullName>
    </submittedName>
</protein>
<feature type="domain" description="EamA" evidence="8">
    <location>
        <begin position="153"/>
        <end position="289"/>
    </location>
</feature>
<proteinExistence type="inferred from homology"/>
<comment type="subcellular location">
    <subcellularLocation>
        <location evidence="1">Cell membrane</location>
        <topology evidence="1">Multi-pass membrane protein</topology>
    </subcellularLocation>
</comment>
<evidence type="ECO:0000256" key="5">
    <source>
        <dbReference type="ARBA" id="ARBA00022989"/>
    </source>
</evidence>
<keyword evidence="6 7" id="KW-0472">Membrane</keyword>
<reference evidence="9 10" key="1">
    <citation type="submission" date="2023-07" db="EMBL/GenBank/DDBJ databases">
        <title>Genomic Encyclopedia of Type Strains, Phase IV (KMG-IV): sequencing the most valuable type-strain genomes for metagenomic binning, comparative biology and taxonomic classification.</title>
        <authorList>
            <person name="Goeker M."/>
        </authorList>
    </citation>
    <scope>NUCLEOTIDE SEQUENCE [LARGE SCALE GENOMIC DNA]</scope>
    <source>
        <strain evidence="9 10">DSM 27594</strain>
    </source>
</reference>
<gene>
    <name evidence="9" type="ORF">J2S10_003688</name>
</gene>
<comment type="caution">
    <text evidence="9">The sequence shown here is derived from an EMBL/GenBank/DDBJ whole genome shotgun (WGS) entry which is preliminary data.</text>
</comment>
<feature type="transmembrane region" description="Helical" evidence="7">
    <location>
        <begin position="217"/>
        <end position="237"/>
    </location>
</feature>
<keyword evidence="3" id="KW-1003">Cell membrane</keyword>
<feature type="transmembrane region" description="Helical" evidence="7">
    <location>
        <begin position="37"/>
        <end position="57"/>
    </location>
</feature>
<name>A0ABT9XYD7_9BACI</name>
<dbReference type="InterPro" id="IPR037185">
    <property type="entry name" value="EmrE-like"/>
</dbReference>
<feature type="domain" description="EamA" evidence="8">
    <location>
        <begin position="9"/>
        <end position="141"/>
    </location>
</feature>
<evidence type="ECO:0000256" key="3">
    <source>
        <dbReference type="ARBA" id="ARBA00022475"/>
    </source>
</evidence>
<comment type="similarity">
    <text evidence="2">Belongs to the EamA transporter family.</text>
</comment>
<keyword evidence="4 7" id="KW-0812">Transmembrane</keyword>
<dbReference type="Pfam" id="PF00892">
    <property type="entry name" value="EamA"/>
    <property type="match status" value="2"/>
</dbReference>
<organism evidence="9 10">
    <name type="scientific">Neobacillus ginsengisoli</name>
    <dbReference type="NCBI Taxonomy" id="904295"/>
    <lineage>
        <taxon>Bacteria</taxon>
        <taxon>Bacillati</taxon>
        <taxon>Bacillota</taxon>
        <taxon>Bacilli</taxon>
        <taxon>Bacillales</taxon>
        <taxon>Bacillaceae</taxon>
        <taxon>Neobacillus</taxon>
    </lineage>
</organism>
<keyword evidence="10" id="KW-1185">Reference proteome</keyword>
<evidence type="ECO:0000256" key="6">
    <source>
        <dbReference type="ARBA" id="ARBA00023136"/>
    </source>
</evidence>
<dbReference type="RefSeq" id="WP_307410413.1">
    <property type="nucleotide sequence ID" value="NZ_JAUSTW010000006.1"/>
</dbReference>
<feature type="transmembrane region" description="Helical" evidence="7">
    <location>
        <begin position="99"/>
        <end position="118"/>
    </location>
</feature>
<evidence type="ECO:0000259" key="8">
    <source>
        <dbReference type="Pfam" id="PF00892"/>
    </source>
</evidence>
<feature type="transmembrane region" description="Helical" evidence="7">
    <location>
        <begin position="249"/>
        <end position="268"/>
    </location>
</feature>
<dbReference type="SUPFAM" id="SSF103481">
    <property type="entry name" value="Multidrug resistance efflux transporter EmrE"/>
    <property type="match status" value="2"/>
</dbReference>
<dbReference type="EMBL" id="JAUSTW010000006">
    <property type="protein sequence ID" value="MDQ0200499.1"/>
    <property type="molecule type" value="Genomic_DNA"/>
</dbReference>
<dbReference type="InterPro" id="IPR000620">
    <property type="entry name" value="EamA_dom"/>
</dbReference>
<sequence length="317" mass="34707">MEKQQKYRIYLLLVFVMMAWGINVIMTKVIVAEFLPVTITSLRVFTAGISVFIILFFLKKVRIPTKKEFLYIVFGCFFNVVGHHYFLSIGLSKTSASNGGLILGLGPLLTTIVAFCFLGNKVTVWKMLGIILGLTGVSFIVMEGSGGVSGISLGDLFVFLAILSQAISFAIIKKASATLDPRLMTGYMLVFGSIILFIISLFKEPHGLQGITHGSMGVWLIFLASAIFGTAISHTIYNYSLGKVGVSEAAIFINLNPFFALIAAVMFLGEKITLPQILGFVFIIIGVLFGSGALEEYFLQSRQKRESVYLKKVKSSS</sequence>
<dbReference type="InterPro" id="IPR050638">
    <property type="entry name" value="AA-Vitamin_Transporters"/>
</dbReference>
<feature type="transmembrane region" description="Helical" evidence="7">
    <location>
        <begin position="9"/>
        <end position="31"/>
    </location>
</feature>
<evidence type="ECO:0000256" key="7">
    <source>
        <dbReference type="SAM" id="Phobius"/>
    </source>
</evidence>
<evidence type="ECO:0000313" key="10">
    <source>
        <dbReference type="Proteomes" id="UP001224122"/>
    </source>
</evidence>
<feature type="transmembrane region" description="Helical" evidence="7">
    <location>
        <begin position="69"/>
        <end position="87"/>
    </location>
</feature>
<evidence type="ECO:0000313" key="9">
    <source>
        <dbReference type="EMBL" id="MDQ0200499.1"/>
    </source>
</evidence>
<feature type="transmembrane region" description="Helical" evidence="7">
    <location>
        <begin position="184"/>
        <end position="202"/>
    </location>
</feature>
<feature type="transmembrane region" description="Helical" evidence="7">
    <location>
        <begin position="148"/>
        <end position="172"/>
    </location>
</feature>
<feature type="transmembrane region" description="Helical" evidence="7">
    <location>
        <begin position="125"/>
        <end position="142"/>
    </location>
</feature>
<accession>A0ABT9XYD7</accession>